<protein>
    <submittedName>
        <fullName evidence="1">Uncharacterized protein</fullName>
    </submittedName>
</protein>
<accession>A0ABY2KG98</accession>
<dbReference type="Proteomes" id="UP000298482">
    <property type="component" value="Unassembled WGS sequence"/>
</dbReference>
<dbReference type="EMBL" id="SRJF01000001">
    <property type="protein sequence ID" value="TGA81091.1"/>
    <property type="molecule type" value="Genomic_DNA"/>
</dbReference>
<gene>
    <name evidence="1" type="ORF">E2556_00795</name>
</gene>
<keyword evidence="2" id="KW-1185">Reference proteome</keyword>
<reference evidence="1 2" key="1">
    <citation type="submission" date="2019-04" db="EMBL/GenBank/DDBJ databases">
        <title>Genomic characterization of Staphylococcus petrasii strains.</title>
        <authorList>
            <person name="Vrbovska V."/>
            <person name="Kovarovic V."/>
            <person name="Maslanova I."/>
            <person name="Indrakova A."/>
            <person name="Petras P."/>
            <person name="Sedo O."/>
            <person name="Svec P."/>
            <person name="Fisarova L."/>
            <person name="Sedlacek I."/>
            <person name="Doskar J."/>
            <person name="Pantucek R."/>
        </authorList>
    </citation>
    <scope>NUCLEOTIDE SEQUENCE [LARGE SCALE GENOMIC DNA]</scope>
    <source>
        <strain evidence="1 2">CCM 8421</strain>
    </source>
</reference>
<evidence type="ECO:0000313" key="1">
    <source>
        <dbReference type="EMBL" id="TGA81091.1"/>
    </source>
</evidence>
<name>A0ABY2KG98_9STAP</name>
<sequence>MQQKRNYILTYFEVNSGVYNEIHLSNEERFNKEKIGLFEYENHLFTVSVDKKEHCKMIDTKDNNEVAGWNQRGDYIYLKFKGSFVEKHKLFTIAILHTFSNNNIRYYRKDIGPVYLGPPPL</sequence>
<proteinExistence type="predicted"/>
<comment type="caution">
    <text evidence="1">The sequence shown here is derived from an EMBL/GenBank/DDBJ whole genome shotgun (WGS) entry which is preliminary data.</text>
</comment>
<organism evidence="1 2">
    <name type="scientific">Staphylococcus croceilyticus</name>
    <dbReference type="NCBI Taxonomy" id="319942"/>
    <lineage>
        <taxon>Bacteria</taxon>
        <taxon>Bacillati</taxon>
        <taxon>Bacillota</taxon>
        <taxon>Bacilli</taxon>
        <taxon>Bacillales</taxon>
        <taxon>Staphylococcaceae</taxon>
        <taxon>Staphylococcus</taxon>
    </lineage>
</organism>
<evidence type="ECO:0000313" key="2">
    <source>
        <dbReference type="Proteomes" id="UP000298482"/>
    </source>
</evidence>